<dbReference type="PROSITE" id="PS50102">
    <property type="entry name" value="RRM"/>
    <property type="match status" value="1"/>
</dbReference>
<evidence type="ECO:0000256" key="1">
    <source>
        <dbReference type="ARBA" id="ARBA00022884"/>
    </source>
</evidence>
<dbReference type="AlphaFoldDB" id="A0A3M2S361"/>
<gene>
    <name evidence="5" type="ORF">CDV36_008386</name>
</gene>
<evidence type="ECO:0000313" key="6">
    <source>
        <dbReference type="Proteomes" id="UP000277212"/>
    </source>
</evidence>
<organism evidence="5 6">
    <name type="scientific">Fusarium kuroshium</name>
    <dbReference type="NCBI Taxonomy" id="2010991"/>
    <lineage>
        <taxon>Eukaryota</taxon>
        <taxon>Fungi</taxon>
        <taxon>Dikarya</taxon>
        <taxon>Ascomycota</taxon>
        <taxon>Pezizomycotina</taxon>
        <taxon>Sordariomycetes</taxon>
        <taxon>Hypocreomycetidae</taxon>
        <taxon>Hypocreales</taxon>
        <taxon>Nectriaceae</taxon>
        <taxon>Fusarium</taxon>
        <taxon>Fusarium solani species complex</taxon>
    </lineage>
</organism>
<sequence length="644" mass="70689">MASRLDPAFEKAISPPSDSGPVDSFQVSPTSSQEARIAMYDQGASTDAKGKGRAVDLPNGFAGASSGTATVRARVYPHVEEDPFAGPSTVAGQFNHAGLSPMASAFQPTAGFVQHDDRVADFLSTDLGISRLIEVSGNDVAVTVTVTVADVGNFLAGKANEDGVQLHGGRTLSTADGKVYISFEDLRDAGWASTALRRNNAWKNGFLHGNMTEHGYEYAGDQRLTHLGQVAIFASPPFGAVADPFQVVEVAKAVLNAHGQLFGLVKQLGYGDGSFRAIAQFCKVADAINAVRLFNGATPHGLHLEVTAPIGPSIVKNPMHGLALVQVANRQQGAGGGNRPAPYLIPSGPASMQYGMHGMNLVGPVYQGPPSPAMTSRHGGIGGHMHSPSRYRNGNHFNYNHAYHNGMLTRWDPRRQPRSHRPGRNAANNNNHVDLQEVISGRDCRTTIMLRNIPNKVDQPMLKRFVDESSFGKYDFMYLRIDFANDCNVGYAFINFAKAEYIIPFVEHRANKRWNLFRSDKVAEVSYATIQGKDCLVQKFRNSSVMLEAEHYRPKLFYTDNCEDPQLIGREEPFPGPDNHSKMKRSCENAEHVGLFTPNAGQHYRDEQRRRRSQYDRGTRLAVLEEMGETSLGPYYARDLNLRR</sequence>
<name>A0A3M2S361_9HYPO</name>
<dbReference type="EMBL" id="NKUJ01000151">
    <property type="protein sequence ID" value="RMJ11964.1"/>
    <property type="molecule type" value="Genomic_DNA"/>
</dbReference>
<dbReference type="SUPFAM" id="SSF54928">
    <property type="entry name" value="RNA-binding domain, RBD"/>
    <property type="match status" value="1"/>
</dbReference>
<dbReference type="Pfam" id="PF04059">
    <property type="entry name" value="RRM_2"/>
    <property type="match status" value="1"/>
</dbReference>
<dbReference type="InterPro" id="IPR007201">
    <property type="entry name" value="Mei2-like_Rrm_C"/>
</dbReference>
<accession>A0A3M2S361</accession>
<proteinExistence type="predicted"/>
<dbReference type="PANTHER" id="PTHR23189">
    <property type="entry name" value="RNA RECOGNITION MOTIF-CONTAINING"/>
    <property type="match status" value="1"/>
</dbReference>
<dbReference type="InterPro" id="IPR035979">
    <property type="entry name" value="RBD_domain_sf"/>
</dbReference>
<dbReference type="STRING" id="2010991.A0A3M2S361"/>
<dbReference type="CDD" id="cd12532">
    <property type="entry name" value="RRM3_MEI2_fungi"/>
    <property type="match status" value="1"/>
</dbReference>
<feature type="domain" description="RRM" evidence="4">
    <location>
        <begin position="446"/>
        <end position="530"/>
    </location>
</feature>
<keyword evidence="6" id="KW-1185">Reference proteome</keyword>
<dbReference type="InterPro" id="IPR000504">
    <property type="entry name" value="RRM_dom"/>
</dbReference>
<reference evidence="5 6" key="1">
    <citation type="submission" date="2017-06" db="EMBL/GenBank/DDBJ databases">
        <title>Comparative genomic analysis of Ambrosia Fusariam Clade fungi.</title>
        <authorList>
            <person name="Stajich J.E."/>
            <person name="Carrillo J."/>
            <person name="Kijimoto T."/>
            <person name="Eskalen A."/>
            <person name="O'Donnell K."/>
            <person name="Kasson M."/>
        </authorList>
    </citation>
    <scope>NUCLEOTIDE SEQUENCE [LARGE SCALE GENOMIC DNA]</scope>
    <source>
        <strain evidence="5">UCR3666</strain>
    </source>
</reference>
<dbReference type="Proteomes" id="UP000277212">
    <property type="component" value="Unassembled WGS sequence"/>
</dbReference>
<dbReference type="OrthoDB" id="417481at2759"/>
<protein>
    <recommendedName>
        <fullName evidence="4">RRM domain-containing protein</fullName>
    </recommendedName>
</protein>
<dbReference type="GO" id="GO:0003723">
    <property type="term" value="F:RNA binding"/>
    <property type="evidence" value="ECO:0007669"/>
    <property type="project" value="UniProtKB-UniRule"/>
</dbReference>
<evidence type="ECO:0000256" key="3">
    <source>
        <dbReference type="SAM" id="MobiDB-lite"/>
    </source>
</evidence>
<feature type="region of interest" description="Disordered" evidence="3">
    <location>
        <begin position="1"/>
        <end position="33"/>
    </location>
</feature>
<evidence type="ECO:0000259" key="4">
    <source>
        <dbReference type="PROSITE" id="PS50102"/>
    </source>
</evidence>
<comment type="caution">
    <text evidence="5">The sequence shown here is derived from an EMBL/GenBank/DDBJ whole genome shotgun (WGS) entry which is preliminary data.</text>
</comment>
<evidence type="ECO:0000313" key="5">
    <source>
        <dbReference type="EMBL" id="RMJ11964.1"/>
    </source>
</evidence>
<keyword evidence="1 2" id="KW-0694">RNA-binding</keyword>
<dbReference type="InterPro" id="IPR034862">
    <property type="entry name" value="Fungal_Mei2-like_RRM3"/>
</dbReference>
<evidence type="ECO:0000256" key="2">
    <source>
        <dbReference type="PROSITE-ProRule" id="PRU00176"/>
    </source>
</evidence>